<feature type="region of interest" description="Disordered" evidence="1">
    <location>
        <begin position="2148"/>
        <end position="2223"/>
    </location>
</feature>
<feature type="domain" description="Cyclic nucleotide-binding" evidence="2">
    <location>
        <begin position="327"/>
        <end position="427"/>
    </location>
</feature>
<dbReference type="EMBL" id="BNCO01000015">
    <property type="protein sequence ID" value="GIL53683.1"/>
    <property type="molecule type" value="Genomic_DNA"/>
</dbReference>
<feature type="compositionally biased region" description="Low complexity" evidence="1">
    <location>
        <begin position="563"/>
        <end position="572"/>
    </location>
</feature>
<evidence type="ECO:0000259" key="2">
    <source>
        <dbReference type="PROSITE" id="PS50042"/>
    </source>
</evidence>
<feature type="compositionally biased region" description="Polar residues" evidence="1">
    <location>
        <begin position="919"/>
        <end position="936"/>
    </location>
</feature>
<keyword evidence="4" id="KW-1185">Reference proteome</keyword>
<dbReference type="CDD" id="cd00038">
    <property type="entry name" value="CAP_ED"/>
    <property type="match status" value="1"/>
</dbReference>
<feature type="region of interest" description="Disordered" evidence="1">
    <location>
        <begin position="530"/>
        <end position="641"/>
    </location>
</feature>
<feature type="region of interest" description="Disordered" evidence="1">
    <location>
        <begin position="899"/>
        <end position="1405"/>
    </location>
</feature>
<feature type="compositionally biased region" description="Polar residues" evidence="1">
    <location>
        <begin position="1147"/>
        <end position="1158"/>
    </location>
</feature>
<reference evidence="3" key="1">
    <citation type="journal article" date="2021" name="Proc. Natl. Acad. Sci. U.S.A.">
        <title>Three genomes in the algal genus Volvox reveal the fate of a haploid sex-determining region after a transition to homothallism.</title>
        <authorList>
            <person name="Yamamoto K."/>
            <person name="Hamaji T."/>
            <person name="Kawai-Toyooka H."/>
            <person name="Matsuzaki R."/>
            <person name="Takahashi F."/>
            <person name="Nishimura Y."/>
            <person name="Kawachi M."/>
            <person name="Noguchi H."/>
            <person name="Minakuchi Y."/>
            <person name="Umen J.G."/>
            <person name="Toyoda A."/>
            <person name="Nozaki H."/>
        </authorList>
    </citation>
    <scope>NUCLEOTIDE SEQUENCE</scope>
    <source>
        <strain evidence="3">NIES-3780</strain>
    </source>
</reference>
<evidence type="ECO:0000313" key="4">
    <source>
        <dbReference type="Proteomes" id="UP000747399"/>
    </source>
</evidence>
<name>A0A8J4B8M3_9CHLO</name>
<feature type="region of interest" description="Disordered" evidence="1">
    <location>
        <begin position="88"/>
        <end position="126"/>
    </location>
</feature>
<sequence>MEFHLPALTRYLAETGVASPRAASGLTDRGGQRDATQTSELTRMLSDQLLVTNPPTRLPKALEAYYAGPAARGYQPIDLDAQYIVPFNKSPPRPPVSTTADSDPNTDHIVRPMGRSSSPLALGPPLHSSLQSGQVASLVTASVNTAPLDWSFLFGSPPPASPQQHLGSRSSDLPASVATYIRPVKVGVAAAAAAVTASAAGKKISSNLASQLRKPSTSETGSGILGRRINPSVAAMPPTPEAKFCSAIMNVMERLAATQSIQTGRYRSLRLQAAEHREAIISTVVMPPPPKTGAFSSKAAANRMATVLQKSGATLDDMQAIVRQIQQFKGLSDDLRAAVAQQFQLFSYPPGSYLYEQDCTCDEAFVLISGTVMLHAEGRPPHRLQAGTVLGVELMLRRQPVPLTVTTDPHFEAQLAVLSWHSYESIVRRWAADKVCALMPELQASQVARLKGGLMRGISYAQRQPGEALYVGGQPTENVILLVQGQVLLAAPLEPHALVTQAQMVSLLRVMMGHSASAMVLNEMPRTAMTTRGGLRGGLKSAGRPSVGPSGSVRLSGDSSGEAAAAAAAATAPDNSAVGDGGSGRHRHIVADAGNTSRKGVGVSPWSVSGEVDGDGGVGDSLLGVSGGGGGGGEQTPPQRRHVSLVRALRNSSNRNSRRAIGGVDAAAATAEGAGGPAVASAAAVTVAEVTPPPPALAPHDSVPSVGAANNEYVAVEEGAGGPHADVDAAGDGSESELNRASELTAEGMESAAAADSRLNRVSLRFADAANTGSNEANEVDIAAEVKVVPTEIEATAVPEQTGPGISSSRSSRPFSSPSQSGSPVPEPSLLPAVSAFDLAADVDRSVVDPSNREEAVSPVEPLPGSAISGALAVQASFGPGLVPPLPPAADTKTGLAFAEGDSVNDGSGGDATYGGELQTPSVHQQAPLTLRSSSGDLGEMGPGEGALSQAVRSRSDSSGGGDSGDAAAATVASENNSGGSGGGGGCGITAPPDSTPAPEKESSVAGGARDTGDSGGSTSANESRPGPGGAAAAAAGSPPLSCVSSVSQTPKSGLRSKIGGVSARHLQHSQSRGASRGTAIHSSGASSPRSVSVSRADSITKASAAGRGANGGRGEESSGPSRNSLRASHVAAAAAAAAAEGRSTIRPVSQSALTESTGRPRRPSSPTSEAPSVDERRPESTTLLVHPILPPPPPPRPSIVQILNSDDEDDSGGPAAAAAAPDLRIRNSEFGLSSTGRGSGRTRTSSDAELARASTEGMPPTPPAQQPGQHSQVFASLALALPPQLSAAQQPGAVATQEHRASANAGVRLSTGNPNPDIDYSVARVGGAAMPGTGGPKASGDASRTADGRPARKKSTERVNTNHAPRVSGGGGVRKHQRDSGHVWSYTGSPGASAGPGGGGGPSVAAAAAAAGAAQPLANALASQCKLHQHRVVAVYGAPVVFCEEALLEQKEPDTMKPASPLAANSAVALQRCEYILIPAALLRSLLPTEAVPQLLEAAVAAQRRLVTASGNTEDSGPVTWPAAADKIRDILSTSTPGHRQPWQVELLASAFSHLPVFSRLSWQVRLRVFQDLEYRKLEPGDHLDLAKLDVTEIPLRPSETNNRKSSVTAEGGGDIIGRTCTVNGDGGDGAHGGEVDVKPLAGHATPPAMKTPRADEAAAPAAPPADAAAAAESRVVRPTAAGLPRVSEAPSSLPSRSPSYTGDLPSPPRWSSGAEDAAASAAVHGENGAALSGSREGYQAPSNAPLPRADSSSASTHASGKVPWALRYGSRHIVYAGLESASTLVDVSGTTGELAEGELAAQATLAAAATAANSDDIALVGSITQLAVGPGADGGTVKGGLVAVTGMAEVFNEPSVSTLPYEVPEAMHAAAVGAPHPPTQGAAAAMTRSKAAPQPGEAMVAAAGELKPYTSRYLSSTSTEPHPVEALFNPAELQPLIPSLALLQRDSGSADVHGDVGSKPSAATTSTVAAAVVTANSPAAVAVAAATNIAATAAAADAEDGGSGVEFPVLGERVDSPQLLTRTASLERSGRQNWTAGTEGTLDSEPVSVSKFSVNSLTPMASHGSSPANVLIIDSSDAAAAAAAAAAGVAAVASAADVTGPSTAKAVARSSGHELRRQAVAEKLDDRTYWCLSGEIVLEAVQIVQEPSSEGDADPNTVADEDKASDSLLPPPLPLPPPPLAAEQSASSTKSGNSQGQRSQGQQSQLGQEPQDTRHLQVASSGDAFSGGALAEAATAAFATATAPQA</sequence>
<gene>
    <name evidence="3" type="ORF">Vafri_9316</name>
</gene>
<feature type="compositionally biased region" description="Low complexity" evidence="1">
    <location>
        <begin position="2193"/>
        <end position="2210"/>
    </location>
</feature>
<feature type="compositionally biased region" description="Polar residues" evidence="1">
    <location>
        <begin position="1600"/>
        <end position="1610"/>
    </location>
</feature>
<feature type="non-terminal residue" evidence="3">
    <location>
        <position position="2248"/>
    </location>
</feature>
<organism evidence="3 4">
    <name type="scientific">Volvox africanus</name>
    <dbReference type="NCBI Taxonomy" id="51714"/>
    <lineage>
        <taxon>Eukaryota</taxon>
        <taxon>Viridiplantae</taxon>
        <taxon>Chlorophyta</taxon>
        <taxon>core chlorophytes</taxon>
        <taxon>Chlorophyceae</taxon>
        <taxon>CS clade</taxon>
        <taxon>Chlamydomonadales</taxon>
        <taxon>Volvocaceae</taxon>
        <taxon>Volvox</taxon>
    </lineage>
</organism>
<dbReference type="InterPro" id="IPR014710">
    <property type="entry name" value="RmlC-like_jellyroll"/>
</dbReference>
<feature type="compositionally biased region" description="Low complexity" evidence="1">
    <location>
        <begin position="1276"/>
        <end position="1292"/>
    </location>
</feature>
<feature type="compositionally biased region" description="Low complexity" evidence="1">
    <location>
        <begin position="1083"/>
        <end position="1108"/>
    </location>
</feature>
<accession>A0A8J4B8M3</accession>
<dbReference type="PROSITE" id="PS50042">
    <property type="entry name" value="CNMP_BINDING_3"/>
    <property type="match status" value="1"/>
</dbReference>
<dbReference type="InterPro" id="IPR018490">
    <property type="entry name" value="cNMP-bd_dom_sf"/>
</dbReference>
<feature type="compositionally biased region" description="Low complexity" evidence="1">
    <location>
        <begin position="1713"/>
        <end position="1724"/>
    </location>
</feature>
<feature type="compositionally biased region" description="Polar residues" evidence="1">
    <location>
        <begin position="209"/>
        <end position="221"/>
    </location>
</feature>
<feature type="compositionally biased region" description="Low complexity" evidence="1">
    <location>
        <begin position="1213"/>
        <end position="1223"/>
    </location>
</feature>
<feature type="compositionally biased region" description="Pro residues" evidence="1">
    <location>
        <begin position="2171"/>
        <end position="2182"/>
    </location>
</feature>
<feature type="compositionally biased region" description="Low complexity" evidence="1">
    <location>
        <begin position="803"/>
        <end position="824"/>
    </location>
</feature>
<dbReference type="SUPFAM" id="SSF51206">
    <property type="entry name" value="cAMP-binding domain-like"/>
    <property type="match status" value="1"/>
</dbReference>
<dbReference type="Gene3D" id="2.60.120.10">
    <property type="entry name" value="Jelly Rolls"/>
    <property type="match status" value="1"/>
</dbReference>
<dbReference type="InterPro" id="IPR000595">
    <property type="entry name" value="cNMP-bd_dom"/>
</dbReference>
<feature type="compositionally biased region" description="Polar residues" evidence="1">
    <location>
        <begin position="1043"/>
        <end position="1052"/>
    </location>
</feature>
<protein>
    <recommendedName>
        <fullName evidence="2">Cyclic nucleotide-binding domain-containing protein</fullName>
    </recommendedName>
</protein>
<feature type="region of interest" description="Disordered" evidence="1">
    <location>
        <begin position="1598"/>
        <end position="1759"/>
    </location>
</feature>
<feature type="compositionally biased region" description="Gly residues" evidence="1">
    <location>
        <begin position="979"/>
        <end position="988"/>
    </location>
</feature>
<proteinExistence type="predicted"/>
<feature type="compositionally biased region" description="Gly residues" evidence="1">
    <location>
        <begin position="615"/>
        <end position="634"/>
    </location>
</feature>
<feature type="compositionally biased region" description="Basic and acidic residues" evidence="1">
    <location>
        <begin position="1345"/>
        <end position="1358"/>
    </location>
</feature>
<feature type="compositionally biased region" description="Low complexity" evidence="1">
    <location>
        <begin position="1031"/>
        <end position="1040"/>
    </location>
</feature>
<feature type="region of interest" description="Disordered" evidence="1">
    <location>
        <begin position="794"/>
        <end position="830"/>
    </location>
</feature>
<evidence type="ECO:0000313" key="3">
    <source>
        <dbReference type="EMBL" id="GIL53683.1"/>
    </source>
</evidence>
<comment type="caution">
    <text evidence="3">The sequence shown here is derived from an EMBL/GenBank/DDBJ whole genome shotgun (WGS) entry which is preliminary data.</text>
</comment>
<feature type="compositionally biased region" description="Low complexity" evidence="1">
    <location>
        <begin position="1659"/>
        <end position="1674"/>
    </location>
</feature>
<evidence type="ECO:0000256" key="1">
    <source>
        <dbReference type="SAM" id="MobiDB-lite"/>
    </source>
</evidence>
<feature type="region of interest" description="Disordered" evidence="1">
    <location>
        <begin position="209"/>
        <end position="236"/>
    </location>
</feature>
<feature type="compositionally biased region" description="Pro residues" evidence="1">
    <location>
        <begin position="1189"/>
        <end position="1198"/>
    </location>
</feature>
<feature type="compositionally biased region" description="Low complexity" evidence="1">
    <location>
        <begin position="1234"/>
        <end position="1244"/>
    </location>
</feature>
<feature type="compositionally biased region" description="Polar residues" evidence="1">
    <location>
        <begin position="1691"/>
        <end position="1702"/>
    </location>
</feature>
<dbReference type="Proteomes" id="UP000747399">
    <property type="component" value="Unassembled WGS sequence"/>
</dbReference>